<protein>
    <submittedName>
        <fullName evidence="1">Uncharacterized protein</fullName>
    </submittedName>
</protein>
<accession>A0A839TSI0</accession>
<evidence type="ECO:0000313" key="2">
    <source>
        <dbReference type="Proteomes" id="UP000517523"/>
    </source>
</evidence>
<dbReference type="RefSeq" id="WP_183583832.1">
    <property type="nucleotide sequence ID" value="NZ_JACHXJ010000003.1"/>
</dbReference>
<reference evidence="1 2" key="1">
    <citation type="submission" date="2020-08" db="EMBL/GenBank/DDBJ databases">
        <title>Genomic Encyclopedia of Type Strains, Phase III (KMG-III): the genomes of soil and plant-associated and newly described type strains.</title>
        <authorList>
            <person name="Whitman W."/>
        </authorList>
    </citation>
    <scope>NUCLEOTIDE SEQUENCE [LARGE SCALE GENOMIC DNA]</scope>
    <source>
        <strain evidence="1 2">CECT 5831</strain>
    </source>
</reference>
<gene>
    <name evidence="1" type="ORF">FHS19_004410</name>
</gene>
<evidence type="ECO:0000313" key="1">
    <source>
        <dbReference type="EMBL" id="MBB3129735.1"/>
    </source>
</evidence>
<name>A0A839TSI0_9BACL</name>
<dbReference type="Proteomes" id="UP000517523">
    <property type="component" value="Unassembled WGS sequence"/>
</dbReference>
<proteinExistence type="predicted"/>
<organism evidence="1 2">
    <name type="scientific">Paenibacillus rhizosphaerae</name>
    <dbReference type="NCBI Taxonomy" id="297318"/>
    <lineage>
        <taxon>Bacteria</taxon>
        <taxon>Bacillati</taxon>
        <taxon>Bacillota</taxon>
        <taxon>Bacilli</taxon>
        <taxon>Bacillales</taxon>
        <taxon>Paenibacillaceae</taxon>
        <taxon>Paenibacillus</taxon>
    </lineage>
</organism>
<sequence length="117" mass="12958">MANTLPSGIQRPEGSDNNNLAAYNANLDIIDFLNRPYQEKVDTSSWDADAQVYTKVQYFRPEDGSVAISCQLSNKNSSGRYTTDTWTLGMPGGTKTRTWTLTYDSAGNVVNKTYTDS</sequence>
<dbReference type="AlphaFoldDB" id="A0A839TSI0"/>
<dbReference type="EMBL" id="JACHXJ010000003">
    <property type="protein sequence ID" value="MBB3129735.1"/>
    <property type="molecule type" value="Genomic_DNA"/>
</dbReference>
<comment type="caution">
    <text evidence="1">The sequence shown here is derived from an EMBL/GenBank/DDBJ whole genome shotgun (WGS) entry which is preliminary data.</text>
</comment>